<proteinExistence type="predicted"/>
<dbReference type="PANTHER" id="PTHR39081:SF1">
    <property type="entry name" value="MUT7-C RNASE DOMAIN-CONTAINING PROTEIN"/>
    <property type="match status" value="1"/>
</dbReference>
<reference evidence="2 3" key="1">
    <citation type="submission" date="2021-11" db="EMBL/GenBank/DDBJ databases">
        <title>Whole genome of Geoglobus acetivorans.</title>
        <authorList>
            <person name="Liu D."/>
        </authorList>
    </citation>
    <scope>NUCLEOTIDE SEQUENCE [LARGE SCALE GENOMIC DNA]</scope>
    <source>
        <strain evidence="2 3">SBH6</strain>
    </source>
</reference>
<dbReference type="Proteomes" id="UP001492541">
    <property type="component" value="Chromosome"/>
</dbReference>
<protein>
    <submittedName>
        <fullName evidence="2">Mut7-C RNAse domain-containing protein</fullName>
    </submittedName>
</protein>
<keyword evidence="3" id="KW-1185">Reference proteome</keyword>
<dbReference type="PANTHER" id="PTHR39081">
    <property type="entry name" value="MUT7-C DOMAIN-CONTAINING PROTEIN"/>
    <property type="match status" value="1"/>
</dbReference>
<accession>A0ABZ3H621</accession>
<gene>
    <name evidence="2" type="ORF">LPQ35_01825</name>
</gene>
<organism evidence="2 3">
    <name type="scientific">Geoglobus acetivorans</name>
    <dbReference type="NCBI Taxonomy" id="565033"/>
    <lineage>
        <taxon>Archaea</taxon>
        <taxon>Methanobacteriati</taxon>
        <taxon>Methanobacteriota</taxon>
        <taxon>Archaeoglobi</taxon>
        <taxon>Archaeoglobales</taxon>
        <taxon>Archaeoglobaceae</taxon>
        <taxon>Geoglobus</taxon>
    </lineage>
</organism>
<evidence type="ECO:0000313" key="2">
    <source>
        <dbReference type="EMBL" id="XAT64847.1"/>
    </source>
</evidence>
<dbReference type="GeneID" id="90448384"/>
<name>A0ABZ3H621_GEOAI</name>
<dbReference type="Pfam" id="PF01927">
    <property type="entry name" value="Mut7-C"/>
    <property type="match status" value="1"/>
</dbReference>
<dbReference type="RefSeq" id="WP_346297713.1">
    <property type="nucleotide sequence ID" value="NZ_CP087714.1"/>
</dbReference>
<sequence length="152" mass="18417">MVDRMLGKLATWLRIFGYDTLYIGDFDVDDEDTFLLENFQDRILLTRDKELYERSVRRGRKVVFIDSDSVIEQIREMQEFGITAEIRMVRCSVCNTLLRKPTEREAREVMKMEGIEENLMERYELWYCENCRKLYWLGSHYRNMVKFLEGLK</sequence>
<feature type="domain" description="Mut7-C RNAse" evidence="1">
    <location>
        <begin position="1"/>
        <end position="147"/>
    </location>
</feature>
<evidence type="ECO:0000313" key="3">
    <source>
        <dbReference type="Proteomes" id="UP001492541"/>
    </source>
</evidence>
<dbReference type="InterPro" id="IPR002782">
    <property type="entry name" value="Mut7-C_RNAse_dom"/>
</dbReference>
<dbReference type="EMBL" id="CP087714">
    <property type="protein sequence ID" value="XAT64847.1"/>
    <property type="molecule type" value="Genomic_DNA"/>
</dbReference>
<evidence type="ECO:0000259" key="1">
    <source>
        <dbReference type="Pfam" id="PF01927"/>
    </source>
</evidence>